<name>A0A3G9CZ03_METTE</name>
<evidence type="ECO:0000313" key="2">
    <source>
        <dbReference type="Proteomes" id="UP000265557"/>
    </source>
</evidence>
<sequence length="61" mass="7129">MIQRRGKATKWHKIQKALERATTISEAYLILEPFNLTNEEACRIAQQWQIGRQILARHGVI</sequence>
<dbReference type="Proteomes" id="UP000265557">
    <property type="component" value="Chromosome"/>
</dbReference>
<proteinExistence type="predicted"/>
<dbReference type="EMBL" id="AP017646">
    <property type="protein sequence ID" value="BAW30390.1"/>
    <property type="molecule type" value="Genomic_DNA"/>
</dbReference>
<evidence type="ECO:0000313" key="1">
    <source>
        <dbReference type="EMBL" id="BAW30390.1"/>
    </source>
</evidence>
<dbReference type="AlphaFoldDB" id="A0A3G9CZ03"/>
<reference evidence="1 2" key="1">
    <citation type="submission" date="2016-09" db="EMBL/GenBank/DDBJ databases">
        <title>Complete Genome Sequence of Methanosarcina thermophila MT-1.</title>
        <authorList>
            <person name="Kouzuma A."/>
        </authorList>
    </citation>
    <scope>NUCLEOTIDE SEQUENCE [LARGE SCALE GENOMIC DNA]</scope>
    <source>
        <strain evidence="1 2">MT-1</strain>
    </source>
</reference>
<protein>
    <submittedName>
        <fullName evidence="1">Aspartate racemase</fullName>
    </submittedName>
</protein>
<gene>
    <name evidence="1" type="ORF">MESMT1_2460</name>
</gene>
<accession>A0A3G9CZ03</accession>
<organism evidence="1 2">
    <name type="scientific">Methanosarcina thermophila</name>
    <dbReference type="NCBI Taxonomy" id="2210"/>
    <lineage>
        <taxon>Archaea</taxon>
        <taxon>Methanobacteriati</taxon>
        <taxon>Methanobacteriota</taxon>
        <taxon>Stenosarchaea group</taxon>
        <taxon>Methanomicrobia</taxon>
        <taxon>Methanosarcinales</taxon>
        <taxon>Methanosarcinaceae</taxon>
        <taxon>Methanosarcina</taxon>
    </lineage>
</organism>